<feature type="compositionally biased region" description="Basic and acidic residues" evidence="4">
    <location>
        <begin position="596"/>
        <end position="608"/>
    </location>
</feature>
<reference evidence="6" key="1">
    <citation type="submission" date="2014-09" db="EMBL/GenBank/DDBJ databases">
        <title>Genome sequence of the luminous mushroom Mycena chlorophos for searching fungal bioluminescence genes.</title>
        <authorList>
            <person name="Tanaka Y."/>
            <person name="Kasuga D."/>
            <person name="Oba Y."/>
            <person name="Hase S."/>
            <person name="Sato K."/>
            <person name="Oba Y."/>
            <person name="Sakakibara Y."/>
        </authorList>
    </citation>
    <scope>NUCLEOTIDE SEQUENCE</scope>
</reference>
<keyword evidence="7" id="KW-1185">Reference proteome</keyword>
<evidence type="ECO:0000256" key="1">
    <source>
        <dbReference type="ARBA" id="ARBA00005246"/>
    </source>
</evidence>
<feature type="region of interest" description="Disordered" evidence="4">
    <location>
        <begin position="406"/>
        <end position="741"/>
    </location>
</feature>
<evidence type="ECO:0000259" key="5">
    <source>
        <dbReference type="Pfam" id="PF10033"/>
    </source>
</evidence>
<feature type="compositionally biased region" description="Low complexity" evidence="4">
    <location>
        <begin position="406"/>
        <end position="419"/>
    </location>
</feature>
<protein>
    <recommendedName>
        <fullName evidence="3">Autophagy-related protein 13</fullName>
    </recommendedName>
</protein>
<evidence type="ECO:0000256" key="2">
    <source>
        <dbReference type="ARBA" id="ARBA00023006"/>
    </source>
</evidence>
<dbReference type="EMBL" id="DF843991">
    <property type="protein sequence ID" value="GAT47774.1"/>
    <property type="molecule type" value="Genomic_DNA"/>
</dbReference>
<proteinExistence type="inferred from homology"/>
<sequence length="1062" mass="112419">MATTSDTDKAPTSDTQKANQIAHRIYTKLWQVVENGRIPDEPGLARTKTDKWFNLETQITSTVPTAALDVYRTLSAGQTKPMAIQVVLVVPPSVAGWALMHEGTTTTRVEPEPRFVLLEEWVLSYVPLESVSSGSSTSSMEDPDIQPSTIYKNTIPLFRALYSFLRILPAWRTVVRLARRRGNGRSLRVAVRLRPDNDNESMLRFGQRPGPTAAPLPTSTHTFPAIAHPAGTLSLSTTYLTTPSFTLQSLEALLSSRFADLDARPRSNSPSYMPSPTSGATRMPLGARPAPGAGAGADFDAADDDDNEGFVPTLARRSISISSTSFSPSSPSRHGHASPLPIPGTSASPGRYTSVLQSRQRTESTHRPTGSDPASTSTSYSRRIQMPIPAATDIDRFVLQAGAASTGAAGTSASPPSSSFELGRGLPSEREREREREKGVPIGSGGGGGGGLSSLATGLGMGSVPGSAPSPTMAINPFKSNTLSRSSLTGSLLRGVSGSPGRAGIAFPQPPGTPSQEPPPPSSSGVGMGLPGSASSSSGVGVPVPGQQRKRYSSSFSHRYGAQPGSSVGSGGSGESGSQSGGPGSHGSFGVGAAALRDREGERERRESAGAASGSGSRSGSFLKSVDPQQQPGAQQDDISAFVKDLDSAPPLLGRYRDRPAPEDEDDGDDDENENEQGPPTSSISSSPSTSTASRGGTIRGSGSTAHPSRASTLGISTSGSTSSAVAPNPESPSTTLPMPTTISEMDEQLKRMNEQFNRTLAGFGSRGGRSGSGPGGSQRSPVGAVFAQSSQQPSQPGSASSSGYGALGFASQGSDEVIGRMDFDSSVLERELDYLSVHTVWLEDFLGWSVDLSVAAAIQAPQAALVSAFGFPFISFQIRKFACASKPGWPARFIKARTDPDALIRAHLAFPIVLPFRSPLEHHYPAHTLLVVNDALFAHLRAFHLRLRYRGVCCSCSRSGARIDFAVRCLGQCRARRRSGAPTKRRRAIRPRRSRRGRRRRRERDRRGARLPTIFLHLETRSRRTDSIVAASTHHSHLLRVPSTPLHRAPAAFVAPLQLYP</sequence>
<feature type="compositionally biased region" description="Low complexity" evidence="4">
    <location>
        <begin position="679"/>
        <end position="724"/>
    </location>
</feature>
<feature type="compositionally biased region" description="Acidic residues" evidence="4">
    <location>
        <begin position="663"/>
        <end position="675"/>
    </location>
</feature>
<feature type="compositionally biased region" description="Pro residues" evidence="4">
    <location>
        <begin position="508"/>
        <end position="522"/>
    </location>
</feature>
<keyword evidence="2 3" id="KW-0072">Autophagy</keyword>
<feature type="compositionally biased region" description="Gly residues" evidence="4">
    <location>
        <begin position="765"/>
        <end position="777"/>
    </location>
</feature>
<evidence type="ECO:0000313" key="6">
    <source>
        <dbReference type="EMBL" id="GAT47774.1"/>
    </source>
</evidence>
<feature type="compositionally biased region" description="Gly residues" evidence="4">
    <location>
        <begin position="442"/>
        <end position="452"/>
    </location>
</feature>
<dbReference type="InterPro" id="IPR036570">
    <property type="entry name" value="HORMA_dom_sf"/>
</dbReference>
<feature type="compositionally biased region" description="Low complexity" evidence="4">
    <location>
        <begin position="531"/>
        <end position="546"/>
    </location>
</feature>
<dbReference type="InterPro" id="IPR040182">
    <property type="entry name" value="ATG13"/>
</dbReference>
<gene>
    <name evidence="6" type="ORF">MCHLO_05217</name>
</gene>
<dbReference type="Proteomes" id="UP000815677">
    <property type="component" value="Unassembled WGS sequence"/>
</dbReference>
<feature type="compositionally biased region" description="Gly residues" evidence="4">
    <location>
        <begin position="568"/>
        <end position="590"/>
    </location>
</feature>
<comment type="similarity">
    <text evidence="1 3">Belongs to the ATG13 family. Fungi subfamily.</text>
</comment>
<accession>A0ABQ0L9E4</accession>
<feature type="region of interest" description="Disordered" evidence="4">
    <location>
        <begin position="322"/>
        <end position="382"/>
    </location>
</feature>
<feature type="compositionally biased region" description="Low complexity" evidence="4">
    <location>
        <begin position="778"/>
        <end position="806"/>
    </location>
</feature>
<feature type="region of interest" description="Disordered" evidence="4">
    <location>
        <begin position="263"/>
        <end position="310"/>
    </location>
</feature>
<feature type="region of interest" description="Disordered" evidence="4">
    <location>
        <begin position="761"/>
        <end position="806"/>
    </location>
</feature>
<feature type="compositionally biased region" description="Low complexity" evidence="4">
    <location>
        <begin position="609"/>
        <end position="638"/>
    </location>
</feature>
<feature type="compositionally biased region" description="Polar residues" evidence="4">
    <location>
        <begin position="372"/>
        <end position="382"/>
    </location>
</feature>
<evidence type="ECO:0000313" key="7">
    <source>
        <dbReference type="Proteomes" id="UP000815677"/>
    </source>
</evidence>
<feature type="compositionally biased region" description="Low complexity" evidence="4">
    <location>
        <begin position="322"/>
        <end position="332"/>
    </location>
</feature>
<dbReference type="PANTHER" id="PTHR13430">
    <property type="match status" value="1"/>
</dbReference>
<dbReference type="PANTHER" id="PTHR13430:SF4">
    <property type="entry name" value="AUTOPHAGY-RELATED PROTEIN 13"/>
    <property type="match status" value="1"/>
</dbReference>
<dbReference type="Pfam" id="PF10033">
    <property type="entry name" value="ATG13"/>
    <property type="match status" value="1"/>
</dbReference>
<organism evidence="6 7">
    <name type="scientific">Mycena chlorophos</name>
    <name type="common">Agaric fungus</name>
    <name type="synonym">Agaricus chlorophos</name>
    <dbReference type="NCBI Taxonomy" id="658473"/>
    <lineage>
        <taxon>Eukaryota</taxon>
        <taxon>Fungi</taxon>
        <taxon>Dikarya</taxon>
        <taxon>Basidiomycota</taxon>
        <taxon>Agaricomycotina</taxon>
        <taxon>Agaricomycetes</taxon>
        <taxon>Agaricomycetidae</taxon>
        <taxon>Agaricales</taxon>
        <taxon>Marasmiineae</taxon>
        <taxon>Mycenaceae</taxon>
        <taxon>Mycena</taxon>
    </lineage>
</organism>
<feature type="compositionally biased region" description="Low complexity" evidence="4">
    <location>
        <begin position="286"/>
        <end position="299"/>
    </location>
</feature>
<feature type="compositionally biased region" description="Polar residues" evidence="4">
    <location>
        <begin position="732"/>
        <end position="741"/>
    </location>
</feature>
<feature type="compositionally biased region" description="Basic and acidic residues" evidence="4">
    <location>
        <begin position="427"/>
        <end position="439"/>
    </location>
</feature>
<feature type="domain" description="Autophagy-related protein 13 N-terminal" evidence="5">
    <location>
        <begin position="23"/>
        <end position="245"/>
    </location>
</feature>
<dbReference type="Gene3D" id="3.30.900.10">
    <property type="entry name" value="HORMA domain"/>
    <property type="match status" value="1"/>
</dbReference>
<evidence type="ECO:0000256" key="3">
    <source>
        <dbReference type="RuleBase" id="RU361214"/>
    </source>
</evidence>
<dbReference type="InterPro" id="IPR018731">
    <property type="entry name" value="Atg13_N"/>
</dbReference>
<name>A0ABQ0L9E4_MYCCL</name>
<feature type="compositionally biased region" description="Low complexity" evidence="4">
    <location>
        <begin position="480"/>
        <end position="499"/>
    </location>
</feature>
<evidence type="ECO:0000256" key="4">
    <source>
        <dbReference type="SAM" id="MobiDB-lite"/>
    </source>
</evidence>
<feature type="compositionally biased region" description="Polar residues" evidence="4">
    <location>
        <begin position="266"/>
        <end position="280"/>
    </location>
</feature>
<feature type="region of interest" description="Disordered" evidence="4">
    <location>
        <begin position="981"/>
        <end position="1007"/>
    </location>
</feature>